<feature type="repeat" description="ANK" evidence="3">
    <location>
        <begin position="213"/>
        <end position="245"/>
    </location>
</feature>
<dbReference type="AlphaFoldDB" id="F2U0N0"/>
<dbReference type="SMART" id="SM00248">
    <property type="entry name" value="ANK"/>
    <property type="match status" value="4"/>
</dbReference>
<dbReference type="EMBL" id="GL832958">
    <property type="protein sequence ID" value="EGD80958.1"/>
    <property type="molecule type" value="Genomic_DNA"/>
</dbReference>
<dbReference type="PANTHER" id="PTHR24171:SF8">
    <property type="entry name" value="BRCA1-ASSOCIATED RING DOMAIN PROTEIN 1"/>
    <property type="match status" value="1"/>
</dbReference>
<dbReference type="PROSITE" id="PS50297">
    <property type="entry name" value="ANK_REP_REGION"/>
    <property type="match status" value="3"/>
</dbReference>
<feature type="compositionally biased region" description="Acidic residues" evidence="4">
    <location>
        <begin position="49"/>
        <end position="60"/>
    </location>
</feature>
<evidence type="ECO:0000256" key="3">
    <source>
        <dbReference type="PROSITE-ProRule" id="PRU00023"/>
    </source>
</evidence>
<feature type="region of interest" description="Disordered" evidence="4">
    <location>
        <begin position="41"/>
        <end position="110"/>
    </location>
</feature>
<dbReference type="RefSeq" id="XP_004997519.1">
    <property type="nucleotide sequence ID" value="XM_004997462.1"/>
</dbReference>
<evidence type="ECO:0000256" key="1">
    <source>
        <dbReference type="ARBA" id="ARBA00022737"/>
    </source>
</evidence>
<feature type="compositionally biased region" description="Low complexity" evidence="4">
    <location>
        <begin position="67"/>
        <end position="81"/>
    </location>
</feature>
<dbReference type="InterPro" id="IPR036770">
    <property type="entry name" value="Ankyrin_rpt-contain_sf"/>
</dbReference>
<name>F2U0N0_SALR5</name>
<dbReference type="OrthoDB" id="366390at2759"/>
<dbReference type="Pfam" id="PF00023">
    <property type="entry name" value="Ank"/>
    <property type="match status" value="3"/>
</dbReference>
<reference evidence="5" key="1">
    <citation type="submission" date="2009-08" db="EMBL/GenBank/DDBJ databases">
        <title>Annotation of Salpingoeca rosetta.</title>
        <authorList>
            <consortium name="The Broad Institute Genome Sequencing Platform"/>
            <person name="Russ C."/>
            <person name="Cuomo C."/>
            <person name="Burger G."/>
            <person name="Gray M.W."/>
            <person name="Holland P.W.H."/>
            <person name="King N."/>
            <person name="Lang F.B.F."/>
            <person name="Roger A.J."/>
            <person name="Ruiz-Trillo I."/>
            <person name="Young S.K."/>
            <person name="Zeng Q."/>
            <person name="Gargeya S."/>
            <person name="Alvarado L."/>
            <person name="Berlin A."/>
            <person name="Chapman S.B."/>
            <person name="Chen Z."/>
            <person name="Freedman E."/>
            <person name="Gellesch M."/>
            <person name="Goldberg J."/>
            <person name="Griggs A."/>
            <person name="Gujja S."/>
            <person name="Heilman E."/>
            <person name="Heiman D."/>
            <person name="Howarth C."/>
            <person name="Mehta T."/>
            <person name="Neiman D."/>
            <person name="Pearson M."/>
            <person name="Roberts A."/>
            <person name="Saif S."/>
            <person name="Shea T."/>
            <person name="Shenoy N."/>
            <person name="Sisk P."/>
            <person name="Stolte C."/>
            <person name="Sykes S."/>
            <person name="White J."/>
            <person name="Yandava C."/>
            <person name="Haas B."/>
            <person name="Nusbaum C."/>
            <person name="Birren B."/>
        </authorList>
    </citation>
    <scope>NUCLEOTIDE SEQUENCE [LARGE SCALE GENOMIC DNA]</scope>
    <source>
        <strain evidence="5">ATCC 50818</strain>
    </source>
</reference>
<keyword evidence="2 3" id="KW-0040">ANK repeat</keyword>
<dbReference type="Gene3D" id="1.25.40.20">
    <property type="entry name" value="Ankyrin repeat-containing domain"/>
    <property type="match status" value="2"/>
</dbReference>
<dbReference type="SUPFAM" id="SSF48403">
    <property type="entry name" value="Ankyrin repeat"/>
    <property type="match status" value="1"/>
</dbReference>
<proteinExistence type="predicted"/>
<feature type="repeat" description="ANK" evidence="3">
    <location>
        <begin position="180"/>
        <end position="212"/>
    </location>
</feature>
<dbReference type="InterPro" id="IPR002110">
    <property type="entry name" value="Ankyrin_rpt"/>
</dbReference>
<feature type="compositionally biased region" description="Basic and acidic residues" evidence="4">
    <location>
        <begin position="1"/>
        <end position="11"/>
    </location>
</feature>
<evidence type="ECO:0000313" key="6">
    <source>
        <dbReference type="Proteomes" id="UP000007799"/>
    </source>
</evidence>
<dbReference type="STRING" id="946362.F2U0N0"/>
<dbReference type="PANTHER" id="PTHR24171">
    <property type="entry name" value="ANKYRIN REPEAT DOMAIN-CONTAINING PROTEIN 39-RELATED"/>
    <property type="match status" value="1"/>
</dbReference>
<protein>
    <submittedName>
        <fullName evidence="5">Uncharacterized protein</fullName>
    </submittedName>
</protein>
<evidence type="ECO:0000256" key="2">
    <source>
        <dbReference type="ARBA" id="ARBA00023043"/>
    </source>
</evidence>
<feature type="region of interest" description="Disordered" evidence="4">
    <location>
        <begin position="1"/>
        <end position="24"/>
    </location>
</feature>
<keyword evidence="6" id="KW-1185">Reference proteome</keyword>
<feature type="region of interest" description="Disordered" evidence="4">
    <location>
        <begin position="139"/>
        <end position="175"/>
    </location>
</feature>
<feature type="repeat" description="ANK" evidence="3">
    <location>
        <begin position="364"/>
        <end position="396"/>
    </location>
</feature>
<dbReference type="GO" id="GO:0085020">
    <property type="term" value="P:protein K6-linked ubiquitination"/>
    <property type="evidence" value="ECO:0007669"/>
    <property type="project" value="TreeGrafter"/>
</dbReference>
<organism evidence="6">
    <name type="scientific">Salpingoeca rosetta (strain ATCC 50818 / BSB-021)</name>
    <dbReference type="NCBI Taxonomy" id="946362"/>
    <lineage>
        <taxon>Eukaryota</taxon>
        <taxon>Choanoflagellata</taxon>
        <taxon>Craspedida</taxon>
        <taxon>Salpingoecidae</taxon>
        <taxon>Salpingoeca</taxon>
    </lineage>
</organism>
<evidence type="ECO:0000313" key="5">
    <source>
        <dbReference type="EMBL" id="EGD80958.1"/>
    </source>
</evidence>
<evidence type="ECO:0000256" key="4">
    <source>
        <dbReference type="SAM" id="MobiDB-lite"/>
    </source>
</evidence>
<gene>
    <name evidence="5" type="ORF">PTSG_01541</name>
</gene>
<accession>F2U0N0</accession>
<dbReference type="GeneID" id="16078116"/>
<dbReference type="GO" id="GO:0004842">
    <property type="term" value="F:ubiquitin-protein transferase activity"/>
    <property type="evidence" value="ECO:0007669"/>
    <property type="project" value="TreeGrafter"/>
</dbReference>
<dbReference type="InParanoid" id="F2U0N0"/>
<keyword evidence="1" id="KW-0677">Repeat</keyword>
<feature type="compositionally biased region" description="Low complexity" evidence="4">
    <location>
        <begin position="148"/>
        <end position="160"/>
    </location>
</feature>
<sequence length="452" mass="49183">MEKGDSVDQRLARNLQQGQRGRTKEHARLLSLYAYQQLAQSRQRHASSDDMDCTPEEESMDAERGHNNNNNNNSNNNNSNNMKRASGNGHGHSNGGNPRHRRTSNSRDENRLTSLHIYASKGRLVDAAFRLATTQKDASAVLSHQHQHQQPHQQHQQHQQCTGDTQRQGKNRAVDARDAAGWTPLHDAVAAGDAAMTALLLQSGADPNARGPGGHTPLHVAALQGGELLMELLVACGADRRQQTDQGDTPMQLLPTASLCAQQLLAPEPSLPADAATTTAEQQAVGHRQRVLLALYQAIGRGAWAHVRHILSGQTAKELSRVINTPLHRGERIYPLHAAIAVRHLGITGDLLRAGAKLDPQTRMGNTPLHVAVVSGEPLLVWRLLTAGANKLTINNDGNTPFDLLGQARREQPTNRQFAVLHRVAMMATQPLPHVKRRSVSLSATSAVTACK</sequence>
<dbReference type="PROSITE" id="PS50088">
    <property type="entry name" value="ANK_REPEAT"/>
    <property type="match status" value="3"/>
</dbReference>
<dbReference type="eggNOG" id="KOG4177">
    <property type="taxonomic scope" value="Eukaryota"/>
</dbReference>
<dbReference type="Proteomes" id="UP000007799">
    <property type="component" value="Unassembled WGS sequence"/>
</dbReference>
<dbReference type="KEGG" id="sre:PTSG_01541"/>